<dbReference type="Gene3D" id="3.40.50.1820">
    <property type="entry name" value="alpha/beta hydrolase"/>
    <property type="match status" value="1"/>
</dbReference>
<dbReference type="SUPFAM" id="SSF52266">
    <property type="entry name" value="SGNH hydrolase"/>
    <property type="match status" value="2"/>
</dbReference>
<feature type="domain" description="SGNH hydrolase-type esterase" evidence="3">
    <location>
        <begin position="31"/>
        <end position="202"/>
    </location>
</feature>
<name>A0A1X7J1P2_9FLAO</name>
<dbReference type="PANTHER" id="PTHR30383:SF5">
    <property type="entry name" value="SGNH HYDROLASE-TYPE ESTERASE DOMAIN-CONTAINING PROTEIN"/>
    <property type="match status" value="1"/>
</dbReference>
<dbReference type="OrthoDB" id="9816001at2"/>
<dbReference type="Pfam" id="PF13472">
    <property type="entry name" value="Lipase_GDSL_2"/>
    <property type="match status" value="2"/>
</dbReference>
<gene>
    <name evidence="4" type="ORF">SAMN03080602_01404</name>
</gene>
<evidence type="ECO:0000256" key="1">
    <source>
        <dbReference type="SAM" id="SignalP"/>
    </source>
</evidence>
<proteinExistence type="predicted"/>
<dbReference type="Gene3D" id="3.40.50.1110">
    <property type="entry name" value="SGNH hydrolase"/>
    <property type="match status" value="2"/>
</dbReference>
<feature type="domain" description="SGNH hydrolase-type esterase" evidence="3">
    <location>
        <begin position="509"/>
        <end position="676"/>
    </location>
</feature>
<sequence length="858" mass="96656">MKQFKFILLFVFLLPIAKVNAQEGTKIKVACIGNSITFGYGIKDRIKDAYPEQLARMLGEGYEVKNFGISGKTLLSKGNAPYIETQAYKDALAYNPDIVIIKLGTNDSKDFNWVYKDGFKADYLRLLESFQNIASKPTIYPCLAVPVYEKGRKISAEIVTNEVNPKIREIAKEQGLKLIDLYTPMLGKGKLFPDAIHPNGEGAGEIAKIIYENLSGKKAVLVDQRFPGKKTEWKGFTRFDFEFDGKKAFVIEPTKAIPGKPWVWRARFPGWHTEMDSILLSEGFHLAYLNTNNQFGSPKAMKSWDRFYKYLIRSHDFSKKVALEGVSRGGLFVYNWAKMHPELVSCIYTEAPVCDFKSWPGGFGSGIGSEKDWKTLKEEYGFKSDAEAKKHDNNPMDNLEGLAKAKVPVLHMISLTDSVVPPKENTFPLINKYLELGGIATVVTCTEGKQTLHGHHFPIETPRLGADFIKYYSKSEAKPLDPSAYHNLRNGLQNSQIKFEHEKKGRVAFLGGSITYNGGWRDSITNYLKDRFPETRFEFIAAGIPSTGSTPGAFRMERDLFINGPVDLLFEEAAVNDATNGRTDEEQIRAMEGIVRHARYQNPATDIVIMHFVDPGKMKLYRQGETPKVILNHEKVAQHYGIPTINLAKEVTERIDAGEFTWKDDFKNLHPSPFGQGVYARSMIALLENSWLGPAAEDDKIKSHNLPEPLNELNYDNGTLVDITNAKISGDWKLVPNWEPQDGKGTRNNYTNVPMLIGEKANKGKASLAFEGNTVGIAVAAGPDAGFIQYRIDKGEWQKLDLLTNWSRSLHLPWFFTLASGLENKKHTLQIKIAEKEDPKRIGNTCRIRYFYINKKTP</sequence>
<evidence type="ECO:0000259" key="2">
    <source>
        <dbReference type="Pfam" id="PF00326"/>
    </source>
</evidence>
<feature type="chain" id="PRO_5013163399" evidence="1">
    <location>
        <begin position="22"/>
        <end position="858"/>
    </location>
</feature>
<dbReference type="SUPFAM" id="SSF53474">
    <property type="entry name" value="alpha/beta-Hydrolases"/>
    <property type="match status" value="1"/>
</dbReference>
<keyword evidence="1" id="KW-0732">Signal</keyword>
<keyword evidence="5" id="KW-1185">Reference proteome</keyword>
<dbReference type="InterPro" id="IPR036514">
    <property type="entry name" value="SGNH_hydro_sf"/>
</dbReference>
<dbReference type="InterPro" id="IPR051532">
    <property type="entry name" value="Ester_Hydrolysis_Enzymes"/>
</dbReference>
<dbReference type="Proteomes" id="UP000193420">
    <property type="component" value="Unassembled WGS sequence"/>
</dbReference>
<evidence type="ECO:0000259" key="3">
    <source>
        <dbReference type="Pfam" id="PF13472"/>
    </source>
</evidence>
<dbReference type="PANTHER" id="PTHR30383">
    <property type="entry name" value="THIOESTERASE 1/PROTEASE 1/LYSOPHOSPHOLIPASE L1"/>
    <property type="match status" value="1"/>
</dbReference>
<dbReference type="Pfam" id="PF00326">
    <property type="entry name" value="Peptidase_S9"/>
    <property type="match status" value="1"/>
</dbReference>
<dbReference type="CDD" id="cd00229">
    <property type="entry name" value="SGNH_hydrolase"/>
    <property type="match status" value="1"/>
</dbReference>
<dbReference type="STRING" id="188872.SAMN03080602_01404"/>
<feature type="domain" description="Peptidase S9 prolyl oligopeptidase catalytic" evidence="2">
    <location>
        <begin position="318"/>
        <end position="424"/>
    </location>
</feature>
<dbReference type="AlphaFoldDB" id="A0A1X7J1P2"/>
<reference evidence="5" key="1">
    <citation type="submission" date="2017-04" db="EMBL/GenBank/DDBJ databases">
        <authorList>
            <person name="Varghese N."/>
            <person name="Submissions S."/>
        </authorList>
    </citation>
    <scope>NUCLEOTIDE SEQUENCE [LARGE SCALE GENOMIC DNA]</scope>
    <source>
        <strain evidence="5">DSM 19835</strain>
    </source>
</reference>
<protein>
    <submittedName>
        <fullName evidence="4">Lysophospholipase L1</fullName>
    </submittedName>
</protein>
<dbReference type="GO" id="GO:0004622">
    <property type="term" value="F:phosphatidylcholine lysophospholipase activity"/>
    <property type="evidence" value="ECO:0007669"/>
    <property type="project" value="TreeGrafter"/>
</dbReference>
<dbReference type="InterPro" id="IPR001375">
    <property type="entry name" value="Peptidase_S9_cat"/>
</dbReference>
<feature type="signal peptide" evidence="1">
    <location>
        <begin position="1"/>
        <end position="21"/>
    </location>
</feature>
<organism evidence="4 5">
    <name type="scientific">Arenibacter troitsensis</name>
    <dbReference type="NCBI Taxonomy" id="188872"/>
    <lineage>
        <taxon>Bacteria</taxon>
        <taxon>Pseudomonadati</taxon>
        <taxon>Bacteroidota</taxon>
        <taxon>Flavobacteriia</taxon>
        <taxon>Flavobacteriales</taxon>
        <taxon>Flavobacteriaceae</taxon>
        <taxon>Arenibacter</taxon>
    </lineage>
</organism>
<dbReference type="GO" id="GO:0008236">
    <property type="term" value="F:serine-type peptidase activity"/>
    <property type="evidence" value="ECO:0007669"/>
    <property type="project" value="InterPro"/>
</dbReference>
<dbReference type="RefSeq" id="WP_085497458.1">
    <property type="nucleotide sequence ID" value="NZ_FXAO01000002.1"/>
</dbReference>
<dbReference type="EMBL" id="FXAO01000002">
    <property type="protein sequence ID" value="SMG21427.1"/>
    <property type="molecule type" value="Genomic_DNA"/>
</dbReference>
<accession>A0A1X7J1P2</accession>
<dbReference type="GO" id="GO:0006508">
    <property type="term" value="P:proteolysis"/>
    <property type="evidence" value="ECO:0007669"/>
    <property type="project" value="InterPro"/>
</dbReference>
<dbReference type="InterPro" id="IPR029058">
    <property type="entry name" value="AB_hydrolase_fold"/>
</dbReference>
<evidence type="ECO:0000313" key="5">
    <source>
        <dbReference type="Proteomes" id="UP000193420"/>
    </source>
</evidence>
<evidence type="ECO:0000313" key="4">
    <source>
        <dbReference type="EMBL" id="SMG21427.1"/>
    </source>
</evidence>
<dbReference type="InterPro" id="IPR013830">
    <property type="entry name" value="SGNH_hydro"/>
</dbReference>